<dbReference type="InterPro" id="IPR006050">
    <property type="entry name" value="DNA_photolyase_N"/>
</dbReference>
<reference evidence="9" key="1">
    <citation type="journal article" date="2019" name="Int. J. Syst. Evol. Microbiol.">
        <title>The Global Catalogue of Microorganisms (GCM) 10K type strain sequencing project: providing services to taxonomists for standard genome sequencing and annotation.</title>
        <authorList>
            <consortium name="The Broad Institute Genomics Platform"/>
            <consortium name="The Broad Institute Genome Sequencing Center for Infectious Disease"/>
            <person name="Wu L."/>
            <person name="Ma J."/>
        </authorList>
    </citation>
    <scope>NUCLEOTIDE SEQUENCE [LARGE SCALE GENOMIC DNA]</scope>
    <source>
        <strain evidence="9">JCM 16603</strain>
    </source>
</reference>
<dbReference type="Gene3D" id="1.25.40.80">
    <property type="match status" value="1"/>
</dbReference>
<keyword evidence="4 6" id="KW-0274">FAD</keyword>
<dbReference type="Proteomes" id="UP001501310">
    <property type="component" value="Unassembled WGS sequence"/>
</dbReference>
<dbReference type="EMBL" id="BAAAZD010000002">
    <property type="protein sequence ID" value="GAA4006866.1"/>
    <property type="molecule type" value="Genomic_DNA"/>
</dbReference>
<dbReference type="PANTHER" id="PTHR11455:SF9">
    <property type="entry name" value="CRYPTOCHROME CIRCADIAN CLOCK 5 ISOFORM X1"/>
    <property type="match status" value="1"/>
</dbReference>
<evidence type="ECO:0000256" key="4">
    <source>
        <dbReference type="ARBA" id="ARBA00022827"/>
    </source>
</evidence>
<dbReference type="InterPro" id="IPR018394">
    <property type="entry name" value="DNA_photolyase_1_CS_C"/>
</dbReference>
<dbReference type="RefSeq" id="WP_344710101.1">
    <property type="nucleotide sequence ID" value="NZ_BAAAZD010000002.1"/>
</dbReference>
<evidence type="ECO:0000313" key="9">
    <source>
        <dbReference type="Proteomes" id="UP001501310"/>
    </source>
</evidence>
<dbReference type="PROSITE" id="PS00394">
    <property type="entry name" value="DNA_PHOTOLYASES_1_1"/>
    <property type="match status" value="1"/>
</dbReference>
<dbReference type="PANTHER" id="PTHR11455">
    <property type="entry name" value="CRYPTOCHROME"/>
    <property type="match status" value="1"/>
</dbReference>
<dbReference type="PRINTS" id="PR00147">
    <property type="entry name" value="DNAPHOTLYASE"/>
</dbReference>
<protein>
    <submittedName>
        <fullName evidence="8">Deoxyribodipyrimidine photo-lyase</fullName>
    </submittedName>
</protein>
<comment type="caution">
    <text evidence="8">The sequence shown here is derived from an EMBL/GenBank/DDBJ whole genome shotgun (WGS) entry which is preliminary data.</text>
</comment>
<evidence type="ECO:0000256" key="1">
    <source>
        <dbReference type="ARBA" id="ARBA00001932"/>
    </source>
</evidence>
<dbReference type="Pfam" id="PF03441">
    <property type="entry name" value="FAD_binding_7"/>
    <property type="match status" value="1"/>
</dbReference>
<evidence type="ECO:0000259" key="7">
    <source>
        <dbReference type="PROSITE" id="PS51645"/>
    </source>
</evidence>
<comment type="cofactor">
    <cofactor evidence="1">
        <name>(6R)-5,10-methylene-5,6,7,8-tetrahydrofolate</name>
        <dbReference type="ChEBI" id="CHEBI:15636"/>
    </cofactor>
</comment>
<evidence type="ECO:0000256" key="3">
    <source>
        <dbReference type="ARBA" id="ARBA00022630"/>
    </source>
</evidence>
<dbReference type="InterPro" id="IPR036134">
    <property type="entry name" value="Crypto/Photolyase_FAD-like_sf"/>
</dbReference>
<evidence type="ECO:0000313" key="8">
    <source>
        <dbReference type="EMBL" id="GAA4006866.1"/>
    </source>
</evidence>
<dbReference type="Gene3D" id="1.10.579.10">
    <property type="entry name" value="DNA Cyclobutane Dipyrimidine Photolyase, subunit A, domain 3"/>
    <property type="match status" value="1"/>
</dbReference>
<dbReference type="InterPro" id="IPR002081">
    <property type="entry name" value="Cryptochrome/DNA_photolyase_1"/>
</dbReference>
<keyword evidence="5 6" id="KW-0157">Chromophore</keyword>
<feature type="domain" description="Photolyase/cryptochrome alpha/beta" evidence="7">
    <location>
        <begin position="3"/>
        <end position="124"/>
    </location>
</feature>
<evidence type="ECO:0000256" key="2">
    <source>
        <dbReference type="ARBA" id="ARBA00001974"/>
    </source>
</evidence>
<comment type="similarity">
    <text evidence="6">Belongs to the DNA photolyase family.</text>
</comment>
<proteinExistence type="inferred from homology"/>
<comment type="cofactor">
    <cofactor evidence="2">
        <name>FAD</name>
        <dbReference type="ChEBI" id="CHEBI:57692"/>
    </cofactor>
</comment>
<gene>
    <name evidence="8" type="ORF">GCM10022211_19790</name>
</gene>
<accession>A0ABP7S5N6</accession>
<dbReference type="Gene3D" id="3.40.50.620">
    <property type="entry name" value="HUPs"/>
    <property type="match status" value="1"/>
</dbReference>
<dbReference type="InterPro" id="IPR005101">
    <property type="entry name" value="Cryptochr/Photolyase_FAD-bd"/>
</dbReference>
<dbReference type="SUPFAM" id="SSF52425">
    <property type="entry name" value="Cryptochrome/photolyase, N-terminal domain"/>
    <property type="match status" value="1"/>
</dbReference>
<dbReference type="InterPro" id="IPR036155">
    <property type="entry name" value="Crypto/Photolyase_N_sf"/>
</dbReference>
<sequence>MTSPQLVWFRQDLRTADQPALTAAAEKGPVVGLYVLDDDTPGKWKVGGAQRWWLHHSLAALSDELEKLGSALILRRGRSSKVVREVAEELGAGGVHATRHYEPWWREAECEHGDFVILHDGDVLHEPASIRSGAGKPFKIYGPFYRALESHMPPPRPLPAPRLTSPSKLPRSDKLADFDLLPTKPDWSGGFSEWEPGSKGAAKQLRRFLDHASDYASSRDLPAVDATSRLSPHLHHGEISPRQLWHELGRKGGEKIRRELAWRDFSRHVALSDPDVGEKSQRPIGLRTRHGKAADADFAAWTRGRTGYPLVDAGMRQLWHSGWMHNRARLVTASFLCKHLLLDWWRGADWFWDCLVDADYANNSQNWQWVAGTGFDSQPFYRIMAPLGQSEKFDAADYIRQWVPELARLSDADIHDPWGRGAAPSDYPEPLIGHREARERALEAFRKRGS</sequence>
<organism evidence="8 9">
    <name type="scientific">Sphingomonas humi</name>
    <dbReference type="NCBI Taxonomy" id="335630"/>
    <lineage>
        <taxon>Bacteria</taxon>
        <taxon>Pseudomonadati</taxon>
        <taxon>Pseudomonadota</taxon>
        <taxon>Alphaproteobacteria</taxon>
        <taxon>Sphingomonadales</taxon>
        <taxon>Sphingomonadaceae</taxon>
        <taxon>Sphingomonas</taxon>
    </lineage>
</organism>
<dbReference type="SUPFAM" id="SSF48173">
    <property type="entry name" value="Cryptochrome/photolyase FAD-binding domain"/>
    <property type="match status" value="1"/>
</dbReference>
<dbReference type="InterPro" id="IPR014729">
    <property type="entry name" value="Rossmann-like_a/b/a_fold"/>
</dbReference>
<evidence type="ECO:0000256" key="5">
    <source>
        <dbReference type="ARBA" id="ARBA00022991"/>
    </source>
</evidence>
<dbReference type="Pfam" id="PF00875">
    <property type="entry name" value="DNA_photolyase"/>
    <property type="match status" value="1"/>
</dbReference>
<keyword evidence="9" id="KW-1185">Reference proteome</keyword>
<keyword evidence="3 6" id="KW-0285">Flavoprotein</keyword>
<dbReference type="PROSITE" id="PS51645">
    <property type="entry name" value="PHR_CRY_ALPHA_BETA"/>
    <property type="match status" value="1"/>
</dbReference>
<evidence type="ECO:0000256" key="6">
    <source>
        <dbReference type="RuleBase" id="RU004182"/>
    </source>
</evidence>
<name>A0ABP7S5N6_9SPHN</name>